<dbReference type="Gene3D" id="3.30.360.10">
    <property type="entry name" value="Dihydrodipicolinate Reductase, domain 2"/>
    <property type="match status" value="1"/>
</dbReference>
<dbReference type="SUPFAM" id="SSF51735">
    <property type="entry name" value="NAD(P)-binding Rossmann-fold domains"/>
    <property type="match status" value="1"/>
</dbReference>
<dbReference type="Gene3D" id="3.40.50.720">
    <property type="entry name" value="NAD(P)-binding Rossmann-like Domain"/>
    <property type="match status" value="1"/>
</dbReference>
<dbReference type="PANTHER" id="PTHR43249:SF1">
    <property type="entry name" value="D-GLUCOSIDE 3-DEHYDROGENASE"/>
    <property type="match status" value="1"/>
</dbReference>
<dbReference type="InterPro" id="IPR036291">
    <property type="entry name" value="NAD(P)-bd_dom_sf"/>
</dbReference>
<dbReference type="GO" id="GO:0000166">
    <property type="term" value="F:nucleotide binding"/>
    <property type="evidence" value="ECO:0007669"/>
    <property type="project" value="InterPro"/>
</dbReference>
<dbReference type="InterPro" id="IPR000683">
    <property type="entry name" value="Gfo/Idh/MocA-like_OxRdtase_N"/>
</dbReference>
<comment type="caution">
    <text evidence="3">The sequence shown here is derived from an EMBL/GenBank/DDBJ whole genome shotgun (WGS) entry which is preliminary data.</text>
</comment>
<dbReference type="EMBL" id="JABFXE010000516">
    <property type="protein sequence ID" value="NUQ89293.1"/>
    <property type="molecule type" value="Genomic_DNA"/>
</dbReference>
<feature type="domain" description="GFO/IDH/MocA-like oxidoreductase" evidence="2">
    <location>
        <begin position="142"/>
        <end position="254"/>
    </location>
</feature>
<name>A0A850CAH5_9ACTN</name>
<sequence length="371" mass="39898">MPKEPPVSSTHRLAIVGTGGIANLHAEELRKHVPGRIELVAAVDPDAARLDAFKDKFGLDRGYATIEELLANEDLDLVDLCSPPVAHAPGAIAALAAGVGVVCEKPPALSLEEFDRIAAAAAASSADFAVISQHRFGSAAERVRNMMASGVLGRLAVAKCDTLWFRPEEYFAVEWRGRWETEGGGPTMGHGIHQIDTLLSIVGPWSEVVATAHRHRRRTNTEDVSHAIVTLESGASVVITNSLLSPREVSQIRLDFDTATVELDHLYGYGDDDWRVHPIESAADEVNQAWAGEPRGQASGHGAQFKRIADALDGKATPPVPVEEARRTLELLAAIYASAFTGKRVRAGDIDPTSPFYQRMNGSGAPWADLK</sequence>
<dbReference type="Pfam" id="PF01408">
    <property type="entry name" value="GFO_IDH_MocA"/>
    <property type="match status" value="1"/>
</dbReference>
<evidence type="ECO:0000259" key="2">
    <source>
        <dbReference type="Pfam" id="PF22725"/>
    </source>
</evidence>
<reference evidence="3 4" key="1">
    <citation type="submission" date="2020-05" db="EMBL/GenBank/DDBJ databases">
        <title>DNA-SIP metagenomic assembled genomes.</title>
        <authorList>
            <person name="Yu J."/>
        </authorList>
    </citation>
    <scope>NUCLEOTIDE SEQUENCE [LARGE SCALE GENOMIC DNA]</scope>
    <source>
        <strain evidence="3">Bin5.27</strain>
    </source>
</reference>
<protein>
    <submittedName>
        <fullName evidence="3">Gfo/Idh/MocA family oxidoreductase</fullName>
    </submittedName>
</protein>
<dbReference type="SUPFAM" id="SSF55347">
    <property type="entry name" value="Glyceraldehyde-3-phosphate dehydrogenase-like, C-terminal domain"/>
    <property type="match status" value="1"/>
</dbReference>
<evidence type="ECO:0000313" key="3">
    <source>
        <dbReference type="EMBL" id="NUQ89293.1"/>
    </source>
</evidence>
<evidence type="ECO:0000259" key="1">
    <source>
        <dbReference type="Pfam" id="PF01408"/>
    </source>
</evidence>
<feature type="domain" description="Gfo/Idh/MocA-like oxidoreductase N-terminal" evidence="1">
    <location>
        <begin position="12"/>
        <end position="127"/>
    </location>
</feature>
<dbReference type="Pfam" id="PF22725">
    <property type="entry name" value="GFO_IDH_MocA_C3"/>
    <property type="match status" value="1"/>
</dbReference>
<evidence type="ECO:0000313" key="4">
    <source>
        <dbReference type="Proteomes" id="UP000574690"/>
    </source>
</evidence>
<dbReference type="InterPro" id="IPR055170">
    <property type="entry name" value="GFO_IDH_MocA-like_dom"/>
</dbReference>
<accession>A0A850CAH5</accession>
<dbReference type="AlphaFoldDB" id="A0A850CAH5"/>
<dbReference type="PANTHER" id="PTHR43249">
    <property type="entry name" value="UDP-N-ACETYL-2-AMINO-2-DEOXY-D-GLUCURONATE OXIDASE"/>
    <property type="match status" value="1"/>
</dbReference>
<gene>
    <name evidence="3" type="ORF">HOQ43_12615</name>
</gene>
<dbReference type="Proteomes" id="UP000574690">
    <property type="component" value="Unassembled WGS sequence"/>
</dbReference>
<dbReference type="InterPro" id="IPR052515">
    <property type="entry name" value="Gfo/Idh/MocA_Oxidoreductase"/>
</dbReference>
<proteinExistence type="predicted"/>
<organism evidence="3 4">
    <name type="scientific">Glycomyces artemisiae</name>
    <dbReference type="NCBI Taxonomy" id="1076443"/>
    <lineage>
        <taxon>Bacteria</taxon>
        <taxon>Bacillati</taxon>
        <taxon>Actinomycetota</taxon>
        <taxon>Actinomycetes</taxon>
        <taxon>Glycomycetales</taxon>
        <taxon>Glycomycetaceae</taxon>
        <taxon>Glycomyces</taxon>
    </lineage>
</organism>